<name>A0A4Y4CV84_ZOORA</name>
<evidence type="ECO:0000256" key="1">
    <source>
        <dbReference type="SAM" id="Phobius"/>
    </source>
</evidence>
<organism evidence="2 3">
    <name type="scientific">Zoogloea ramigera</name>
    <dbReference type="NCBI Taxonomy" id="350"/>
    <lineage>
        <taxon>Bacteria</taxon>
        <taxon>Pseudomonadati</taxon>
        <taxon>Pseudomonadota</taxon>
        <taxon>Betaproteobacteria</taxon>
        <taxon>Rhodocyclales</taxon>
        <taxon>Zoogloeaceae</taxon>
        <taxon>Zoogloea</taxon>
    </lineage>
</organism>
<dbReference type="AlphaFoldDB" id="A0A4Y4CV84"/>
<protein>
    <submittedName>
        <fullName evidence="2">Type IV pilin</fullName>
    </submittedName>
</protein>
<proteinExistence type="predicted"/>
<reference evidence="2 3" key="1">
    <citation type="submission" date="2019-06" db="EMBL/GenBank/DDBJ databases">
        <title>Whole genome shotgun sequence of Zoogloea ramigera NBRC 15342.</title>
        <authorList>
            <person name="Hosoyama A."/>
            <person name="Uohara A."/>
            <person name="Ohji S."/>
            <person name="Ichikawa N."/>
        </authorList>
    </citation>
    <scope>NUCLEOTIDE SEQUENCE [LARGE SCALE GENOMIC DNA]</scope>
    <source>
        <strain evidence="2 3">NBRC 15342</strain>
    </source>
</reference>
<dbReference type="InterPro" id="IPR031982">
    <property type="entry name" value="PilE-like"/>
</dbReference>
<keyword evidence="1" id="KW-0472">Membrane</keyword>
<dbReference type="GO" id="GO:0043683">
    <property type="term" value="P:type IV pilus assembly"/>
    <property type="evidence" value="ECO:0007669"/>
    <property type="project" value="InterPro"/>
</dbReference>
<dbReference type="InterPro" id="IPR012902">
    <property type="entry name" value="N_methyl_site"/>
</dbReference>
<dbReference type="OrthoDB" id="8592370at2"/>
<sequence length="133" mass="14082">MTLIELMIAVVIVGILTMIAYPNYTSHVVKSRRGQATACLQEASQFMERFYTTNLRYDQTTGGAAVSLPTTSCIQDMSGRYVISIGSVNANSFVLRATPQGAQASSDTQCGTLSLSQNGTKAVSGTAAVASCW</sequence>
<keyword evidence="1" id="KW-0812">Transmembrane</keyword>
<dbReference type="EMBL" id="BJNV01000007">
    <property type="protein sequence ID" value="GEC94500.1"/>
    <property type="molecule type" value="Genomic_DNA"/>
</dbReference>
<keyword evidence="3" id="KW-1185">Reference proteome</keyword>
<comment type="caution">
    <text evidence="2">The sequence shown here is derived from an EMBL/GenBank/DDBJ whole genome shotgun (WGS) entry which is preliminary data.</text>
</comment>
<dbReference type="Gene3D" id="3.30.700.10">
    <property type="entry name" value="Glycoprotein, Type 4 Pilin"/>
    <property type="match status" value="1"/>
</dbReference>
<feature type="transmembrane region" description="Helical" evidence="1">
    <location>
        <begin position="6"/>
        <end position="24"/>
    </location>
</feature>
<dbReference type="Proteomes" id="UP000318422">
    <property type="component" value="Unassembled WGS sequence"/>
</dbReference>
<keyword evidence="1" id="KW-1133">Transmembrane helix</keyword>
<accession>A0A4Y4CV84</accession>
<dbReference type="SUPFAM" id="SSF54523">
    <property type="entry name" value="Pili subunits"/>
    <property type="match status" value="1"/>
</dbReference>
<gene>
    <name evidence="2" type="ORF">ZRA01_05730</name>
</gene>
<evidence type="ECO:0000313" key="2">
    <source>
        <dbReference type="EMBL" id="GEC94500.1"/>
    </source>
</evidence>
<dbReference type="InterPro" id="IPR045584">
    <property type="entry name" value="Pilin-like"/>
</dbReference>
<dbReference type="NCBIfam" id="TIGR02532">
    <property type="entry name" value="IV_pilin_GFxxxE"/>
    <property type="match status" value="1"/>
</dbReference>
<evidence type="ECO:0000313" key="3">
    <source>
        <dbReference type="Proteomes" id="UP000318422"/>
    </source>
</evidence>
<dbReference type="Pfam" id="PF16732">
    <property type="entry name" value="ComP_DUS"/>
    <property type="match status" value="1"/>
</dbReference>